<organism evidence="1 2">
    <name type="scientific">Yersinia enterocolitica subsp. palearctica serotype O:3 (strain DSM 13030 / CIP 106945 / Y11)</name>
    <dbReference type="NCBI Taxonomy" id="930944"/>
    <lineage>
        <taxon>Bacteria</taxon>
        <taxon>Pseudomonadati</taxon>
        <taxon>Pseudomonadota</taxon>
        <taxon>Gammaproteobacteria</taxon>
        <taxon>Enterobacterales</taxon>
        <taxon>Yersiniaceae</taxon>
        <taxon>Yersinia</taxon>
    </lineage>
</organism>
<evidence type="ECO:0000313" key="2">
    <source>
        <dbReference type="Proteomes" id="UP000008084"/>
    </source>
</evidence>
<dbReference type="EMBL" id="FR729477">
    <property type="protein sequence ID" value="CBY27702.1"/>
    <property type="molecule type" value="Genomic_DNA"/>
</dbReference>
<sequence length="37" mass="4539">MLVLDQTIFVWVFVFMNQLKKTQPIDHFLHKIKRIPL</sequence>
<dbReference type="KEGG" id="yey:Y11_04791"/>
<dbReference type="Proteomes" id="UP000008084">
    <property type="component" value="Chromosome"/>
</dbReference>
<evidence type="ECO:0000313" key="1">
    <source>
        <dbReference type="EMBL" id="CBY27702.1"/>
    </source>
</evidence>
<dbReference type="PATRIC" id="fig|930944.6.peg.477"/>
<dbReference type="AlphaFoldDB" id="A0A0H3NRM9"/>
<dbReference type="HOGENOM" id="CLU_3350568_0_0_6"/>
<name>A0A0H3NRM9_YERE1</name>
<reference evidence="1 2" key="1">
    <citation type="journal article" date="2011" name="J. Bacteriol.">
        <title>Complete genome sequence of Yersinia enterocolitica subsp. palearctica serogroup O:3.</title>
        <authorList>
            <person name="Batzilla J."/>
            <person name="Hoper D."/>
            <person name="Antonenka U."/>
            <person name="Heesemann J."/>
            <person name="Rakin A."/>
        </authorList>
    </citation>
    <scope>NUCLEOTIDE SEQUENCE [LARGE SCALE GENOMIC DNA]</scope>
    <source>
        <strain evidence="2">DSM 13030 / CIP 106945 / Y11</strain>
    </source>
</reference>
<gene>
    <name evidence="1" type="ordered locus">Y11_04791</name>
</gene>
<protein>
    <submittedName>
        <fullName evidence="1">Uncharacterized protein</fullName>
    </submittedName>
</protein>
<accession>A0A0H3NRM9</accession>
<proteinExistence type="predicted"/>